<proteinExistence type="predicted"/>
<dbReference type="AlphaFoldDB" id="A0A151MBX5"/>
<dbReference type="Proteomes" id="UP000050525">
    <property type="component" value="Unassembled WGS sequence"/>
</dbReference>
<dbReference type="EMBL" id="AKHW03006283">
    <property type="protein sequence ID" value="KYO21920.1"/>
    <property type="molecule type" value="Genomic_DNA"/>
</dbReference>
<sequence length="81" mass="7864">MPELVEQVPEGGPGHPKGVQPPLIILGLLDEVLPPVLAGVEGPEAVGLEAQEGDGHPSGGIMEPLVGAPGGGSYAAAVALG</sequence>
<evidence type="ECO:0000313" key="2">
    <source>
        <dbReference type="EMBL" id="KYO21920.1"/>
    </source>
</evidence>
<reference evidence="2 3" key="1">
    <citation type="journal article" date="2012" name="Genome Biol.">
        <title>Sequencing three crocodilian genomes to illuminate the evolution of archosaurs and amniotes.</title>
        <authorList>
            <person name="St John J.A."/>
            <person name="Braun E.L."/>
            <person name="Isberg S.R."/>
            <person name="Miles L.G."/>
            <person name="Chong A.Y."/>
            <person name="Gongora J."/>
            <person name="Dalzell P."/>
            <person name="Moran C."/>
            <person name="Bed'hom B."/>
            <person name="Abzhanov A."/>
            <person name="Burgess S.C."/>
            <person name="Cooksey A.M."/>
            <person name="Castoe T.A."/>
            <person name="Crawford N.G."/>
            <person name="Densmore L.D."/>
            <person name="Drew J.C."/>
            <person name="Edwards S.V."/>
            <person name="Faircloth B.C."/>
            <person name="Fujita M.K."/>
            <person name="Greenwold M.J."/>
            <person name="Hoffmann F.G."/>
            <person name="Howard J.M."/>
            <person name="Iguchi T."/>
            <person name="Janes D.E."/>
            <person name="Khan S.Y."/>
            <person name="Kohno S."/>
            <person name="de Koning A.J."/>
            <person name="Lance S.L."/>
            <person name="McCarthy F.M."/>
            <person name="McCormack J.E."/>
            <person name="Merchant M.E."/>
            <person name="Peterson D.G."/>
            <person name="Pollock D.D."/>
            <person name="Pourmand N."/>
            <person name="Raney B.J."/>
            <person name="Roessler K.A."/>
            <person name="Sanford J.R."/>
            <person name="Sawyer R.H."/>
            <person name="Schmidt C.J."/>
            <person name="Triplett E.W."/>
            <person name="Tuberville T.D."/>
            <person name="Venegas-Anaya M."/>
            <person name="Howard J.T."/>
            <person name="Jarvis E.D."/>
            <person name="Guillette L.J.Jr."/>
            <person name="Glenn T.C."/>
            <person name="Green R.E."/>
            <person name="Ray D.A."/>
        </authorList>
    </citation>
    <scope>NUCLEOTIDE SEQUENCE [LARGE SCALE GENOMIC DNA]</scope>
    <source>
        <strain evidence="2">KSC_2009_1</strain>
    </source>
</reference>
<keyword evidence="3" id="KW-1185">Reference proteome</keyword>
<organism evidence="2 3">
    <name type="scientific">Alligator mississippiensis</name>
    <name type="common">American alligator</name>
    <dbReference type="NCBI Taxonomy" id="8496"/>
    <lineage>
        <taxon>Eukaryota</taxon>
        <taxon>Metazoa</taxon>
        <taxon>Chordata</taxon>
        <taxon>Craniata</taxon>
        <taxon>Vertebrata</taxon>
        <taxon>Euteleostomi</taxon>
        <taxon>Archelosauria</taxon>
        <taxon>Archosauria</taxon>
        <taxon>Crocodylia</taxon>
        <taxon>Alligatoridae</taxon>
        <taxon>Alligatorinae</taxon>
        <taxon>Alligator</taxon>
    </lineage>
</organism>
<evidence type="ECO:0000256" key="1">
    <source>
        <dbReference type="SAM" id="MobiDB-lite"/>
    </source>
</evidence>
<gene>
    <name evidence="2" type="ORF">Y1Q_0000579</name>
</gene>
<feature type="region of interest" description="Disordered" evidence="1">
    <location>
        <begin position="44"/>
        <end position="66"/>
    </location>
</feature>
<comment type="caution">
    <text evidence="2">The sequence shown here is derived from an EMBL/GenBank/DDBJ whole genome shotgun (WGS) entry which is preliminary data.</text>
</comment>
<name>A0A151MBX5_ALLMI</name>
<protein>
    <submittedName>
        <fullName evidence="2">Uncharacterized protein</fullName>
    </submittedName>
</protein>
<evidence type="ECO:0000313" key="3">
    <source>
        <dbReference type="Proteomes" id="UP000050525"/>
    </source>
</evidence>
<accession>A0A151MBX5</accession>